<dbReference type="InterPro" id="IPR036249">
    <property type="entry name" value="Thioredoxin-like_sf"/>
</dbReference>
<comment type="caution">
    <text evidence="1">The sequence shown here is derived from an EMBL/GenBank/DDBJ whole genome shotgun (WGS) entry which is preliminary data.</text>
</comment>
<gene>
    <name evidence="1" type="ORF">HOP12_10855</name>
</gene>
<dbReference type="SUPFAM" id="SSF55068">
    <property type="entry name" value="Peptide methionine sulfoxide reductase"/>
    <property type="match status" value="1"/>
</dbReference>
<evidence type="ECO:0008006" key="3">
    <source>
        <dbReference type="Google" id="ProtNLM"/>
    </source>
</evidence>
<sequence length="313" mass="33999">MSTSNLSVARKVEAADSGAHPELGAVRWGRDLNAALAQSRASGKPVAVLFDEVPGCARCVGFGEQVLSQPLIVDAIESEFEPVFVHNNREGADAAMLARFHEPASNNPVLRFLDAEGRDVIPRRDALYAPHEIAARLAEALRATRRPVPAYLDVAIEETHLAGHKQAVFGMSCFWEGEAALGRLDGVVATEAVWLDGKEAVEVTFDSTRLSFAALTRAAVAQQAASHVFARDDRQLADAHAVVGTHGVRTNERGRPAPEADRKFYLSRSPLRALPLSPLQATRINAALHEGSDALRWLSPRQRERAKRLTASR</sequence>
<protein>
    <recommendedName>
        <fullName evidence="3">Peptide-methionine (S)-S-oxide reductase</fullName>
    </recommendedName>
</protein>
<organism evidence="1 2">
    <name type="scientific">Eiseniibacteriota bacterium</name>
    <dbReference type="NCBI Taxonomy" id="2212470"/>
    <lineage>
        <taxon>Bacteria</taxon>
        <taxon>Candidatus Eiseniibacteriota</taxon>
    </lineage>
</organism>
<accession>A0A849SGZ5</accession>
<dbReference type="Proteomes" id="UP000580839">
    <property type="component" value="Unassembled WGS sequence"/>
</dbReference>
<name>A0A849SGZ5_UNCEI</name>
<dbReference type="AlphaFoldDB" id="A0A849SGZ5"/>
<dbReference type="NCBIfam" id="NF041383">
    <property type="entry name" value="Trx_VPGUxxT_two"/>
    <property type="match status" value="1"/>
</dbReference>
<evidence type="ECO:0000313" key="1">
    <source>
        <dbReference type="EMBL" id="NOT34652.1"/>
    </source>
</evidence>
<dbReference type="InterPro" id="IPR036509">
    <property type="entry name" value="Met_Sox_Rdtase_MsrA_sf"/>
</dbReference>
<dbReference type="Pfam" id="PF13899">
    <property type="entry name" value="Thioredoxin_7"/>
    <property type="match status" value="1"/>
</dbReference>
<dbReference type="Gene3D" id="3.40.30.10">
    <property type="entry name" value="Glutaredoxin"/>
    <property type="match status" value="1"/>
</dbReference>
<dbReference type="EMBL" id="JABFRW010000135">
    <property type="protein sequence ID" value="NOT34652.1"/>
    <property type="molecule type" value="Genomic_DNA"/>
</dbReference>
<reference evidence="1 2" key="1">
    <citation type="submission" date="2020-04" db="EMBL/GenBank/DDBJ databases">
        <title>Metagenomic profiling of ammonia- and methane-oxidizing microorganisms in a Dutch drinking water treatment plant.</title>
        <authorList>
            <person name="Poghosyan L."/>
            <person name="Leucker S."/>
        </authorList>
    </citation>
    <scope>NUCLEOTIDE SEQUENCE [LARGE SCALE GENOMIC DNA]</scope>
    <source>
        <strain evidence="1">S-RSF-IL-03</strain>
    </source>
</reference>
<dbReference type="GO" id="GO:0008113">
    <property type="term" value="F:peptide-methionine (S)-S-oxide reductase activity"/>
    <property type="evidence" value="ECO:0007669"/>
    <property type="project" value="InterPro"/>
</dbReference>
<proteinExistence type="predicted"/>
<dbReference type="SUPFAM" id="SSF52833">
    <property type="entry name" value="Thioredoxin-like"/>
    <property type="match status" value="1"/>
</dbReference>
<dbReference type="Gene3D" id="3.30.1060.10">
    <property type="entry name" value="Peptide methionine sulphoxide reductase MsrA"/>
    <property type="match status" value="1"/>
</dbReference>
<evidence type="ECO:0000313" key="2">
    <source>
        <dbReference type="Proteomes" id="UP000580839"/>
    </source>
</evidence>